<dbReference type="InterPro" id="IPR050135">
    <property type="entry name" value="dGTPase-like"/>
</dbReference>
<dbReference type="AlphaFoldDB" id="A0A9X4H123"/>
<gene>
    <name evidence="2" type="ORF">L7E55_05285</name>
</gene>
<evidence type="ECO:0000259" key="1">
    <source>
        <dbReference type="Pfam" id="PF19276"/>
    </source>
</evidence>
<reference evidence="2" key="1">
    <citation type="submission" date="2022-02" db="EMBL/GenBank/DDBJ databases">
        <authorList>
            <person name="Leng L."/>
        </authorList>
    </citation>
    <scope>NUCLEOTIDE SEQUENCE</scope>
    <source>
        <strain evidence="2">JI</strain>
    </source>
</reference>
<dbReference type="InterPro" id="IPR045509">
    <property type="entry name" value="HD_assoc_2"/>
</dbReference>
<protein>
    <recommendedName>
        <fullName evidence="1">HD-associated domain-containing protein</fullName>
    </recommendedName>
</protein>
<dbReference type="SUPFAM" id="SSF109604">
    <property type="entry name" value="HD-domain/PDEase-like"/>
    <property type="match status" value="1"/>
</dbReference>
<dbReference type="PANTHER" id="PTHR11373">
    <property type="entry name" value="DEOXYNUCLEOSIDE TRIPHOSPHATE TRIPHOSPHOHYDROLASE"/>
    <property type="match status" value="1"/>
</dbReference>
<keyword evidence="3" id="KW-1185">Reference proteome</keyword>
<organism evidence="2 3">
    <name type="scientific">Pelotomaculum isophthalicicum JI</name>
    <dbReference type="NCBI Taxonomy" id="947010"/>
    <lineage>
        <taxon>Bacteria</taxon>
        <taxon>Bacillati</taxon>
        <taxon>Bacillota</taxon>
        <taxon>Clostridia</taxon>
        <taxon>Eubacteriales</taxon>
        <taxon>Desulfotomaculaceae</taxon>
        <taxon>Pelotomaculum</taxon>
    </lineage>
</organism>
<dbReference type="GO" id="GO:0008832">
    <property type="term" value="F:dGTPase activity"/>
    <property type="evidence" value="ECO:0007669"/>
    <property type="project" value="TreeGrafter"/>
</dbReference>
<proteinExistence type="predicted"/>
<dbReference type="Pfam" id="PF19276">
    <property type="entry name" value="HD_assoc_2"/>
    <property type="match status" value="1"/>
</dbReference>
<sequence>MKKIWEEMTPPLRADDIVKLAVGPKKYKDINFTDWETILSEIIVGNSFGVDRIDYLLRDSYHAGVAYGKFDHYRLIDTLRILPRSTGENNVSIEPVLGVEEGGLHSAEALLLARYFMYTQVYSHSFL</sequence>
<name>A0A9X4H123_9FIRM</name>
<dbReference type="EMBL" id="JAKOAV010000007">
    <property type="protein sequence ID" value="MDF9407776.1"/>
    <property type="molecule type" value="Genomic_DNA"/>
</dbReference>
<feature type="domain" description="HD-associated" evidence="1">
    <location>
        <begin position="70"/>
        <end position="125"/>
    </location>
</feature>
<dbReference type="Proteomes" id="UP001154312">
    <property type="component" value="Unassembled WGS sequence"/>
</dbReference>
<dbReference type="RefSeq" id="WP_277443027.1">
    <property type="nucleotide sequence ID" value="NZ_JAKOAV010000007.1"/>
</dbReference>
<comment type="caution">
    <text evidence="2">The sequence shown here is derived from an EMBL/GenBank/DDBJ whole genome shotgun (WGS) entry which is preliminary data.</text>
</comment>
<evidence type="ECO:0000313" key="2">
    <source>
        <dbReference type="EMBL" id="MDF9407776.1"/>
    </source>
</evidence>
<dbReference type="GO" id="GO:0006203">
    <property type="term" value="P:dGTP catabolic process"/>
    <property type="evidence" value="ECO:0007669"/>
    <property type="project" value="TreeGrafter"/>
</dbReference>
<evidence type="ECO:0000313" key="3">
    <source>
        <dbReference type="Proteomes" id="UP001154312"/>
    </source>
</evidence>
<dbReference type="Gene3D" id="1.10.3210.10">
    <property type="entry name" value="Hypothetical protein af1432"/>
    <property type="match status" value="1"/>
</dbReference>
<accession>A0A9X4H123</accession>
<dbReference type="PANTHER" id="PTHR11373:SF4">
    <property type="entry name" value="DEOXYNUCLEOSIDE TRIPHOSPHATE TRIPHOSPHOHYDROLASE SAMHD1"/>
    <property type="match status" value="1"/>
</dbReference>